<dbReference type="GO" id="GO:0003697">
    <property type="term" value="F:single-stranded DNA binding"/>
    <property type="evidence" value="ECO:0007669"/>
    <property type="project" value="TreeGrafter"/>
</dbReference>
<feature type="compositionally biased region" description="Acidic residues" evidence="1">
    <location>
        <begin position="61"/>
        <end position="71"/>
    </location>
</feature>
<dbReference type="SMART" id="SM01032">
    <property type="entry name" value="BHD_3"/>
    <property type="match status" value="1"/>
</dbReference>
<dbReference type="Pfam" id="PF10405">
    <property type="entry name" value="BHD_3"/>
    <property type="match status" value="1"/>
</dbReference>
<feature type="domain" description="Rad4 beta-hairpin" evidence="3">
    <location>
        <begin position="805"/>
        <end position="876"/>
    </location>
</feature>
<dbReference type="InterPro" id="IPR042488">
    <property type="entry name" value="Rad4_BHD3_sf"/>
</dbReference>
<feature type="compositionally biased region" description="Polar residues" evidence="1">
    <location>
        <begin position="27"/>
        <end position="44"/>
    </location>
</feature>
<name>A0AAD2GCG0_9STRA</name>
<dbReference type="GO" id="GO:0000111">
    <property type="term" value="C:nucleotide-excision repair factor 2 complex"/>
    <property type="evidence" value="ECO:0007669"/>
    <property type="project" value="TreeGrafter"/>
</dbReference>
<evidence type="ECO:0000259" key="2">
    <source>
        <dbReference type="SMART" id="SM01030"/>
    </source>
</evidence>
<feature type="compositionally biased region" description="Basic and acidic residues" evidence="1">
    <location>
        <begin position="590"/>
        <end position="608"/>
    </location>
</feature>
<organism evidence="4 5">
    <name type="scientific">Cylindrotheca closterium</name>
    <dbReference type="NCBI Taxonomy" id="2856"/>
    <lineage>
        <taxon>Eukaryota</taxon>
        <taxon>Sar</taxon>
        <taxon>Stramenopiles</taxon>
        <taxon>Ochrophyta</taxon>
        <taxon>Bacillariophyta</taxon>
        <taxon>Bacillariophyceae</taxon>
        <taxon>Bacillariophycidae</taxon>
        <taxon>Bacillariales</taxon>
        <taxon>Bacillariaceae</taxon>
        <taxon>Cylindrotheca</taxon>
    </lineage>
</organism>
<feature type="region of interest" description="Disordered" evidence="1">
    <location>
        <begin position="580"/>
        <end position="608"/>
    </location>
</feature>
<accession>A0AAD2GCG0</accession>
<feature type="region of interest" description="Disordered" evidence="1">
    <location>
        <begin position="385"/>
        <end position="440"/>
    </location>
</feature>
<feature type="compositionally biased region" description="Basic and acidic residues" evidence="1">
    <location>
        <begin position="86"/>
        <end position="96"/>
    </location>
</feature>
<reference evidence="4" key="1">
    <citation type="submission" date="2023-08" db="EMBL/GenBank/DDBJ databases">
        <authorList>
            <person name="Audoor S."/>
            <person name="Bilcke G."/>
        </authorList>
    </citation>
    <scope>NUCLEOTIDE SEQUENCE</scope>
</reference>
<evidence type="ECO:0000313" key="5">
    <source>
        <dbReference type="Proteomes" id="UP001295423"/>
    </source>
</evidence>
<dbReference type="Pfam" id="PF10403">
    <property type="entry name" value="BHD_1"/>
    <property type="match status" value="1"/>
</dbReference>
<dbReference type="GO" id="GO:0006298">
    <property type="term" value="P:mismatch repair"/>
    <property type="evidence" value="ECO:0007669"/>
    <property type="project" value="TreeGrafter"/>
</dbReference>
<dbReference type="Gene3D" id="3.30.70.2460">
    <property type="entry name" value="Rad4, beta-hairpin domain BHD3"/>
    <property type="match status" value="1"/>
</dbReference>
<comment type="caution">
    <text evidence="4">The sequence shown here is derived from an EMBL/GenBank/DDBJ whole genome shotgun (WGS) entry which is preliminary data.</text>
</comment>
<dbReference type="InterPro" id="IPR038765">
    <property type="entry name" value="Papain-like_cys_pep_sf"/>
</dbReference>
<evidence type="ECO:0000313" key="4">
    <source>
        <dbReference type="EMBL" id="CAJ1969500.1"/>
    </source>
</evidence>
<dbReference type="EMBL" id="CAKOGP040002424">
    <property type="protein sequence ID" value="CAJ1969500.1"/>
    <property type="molecule type" value="Genomic_DNA"/>
</dbReference>
<dbReference type="SMART" id="SM01030">
    <property type="entry name" value="BHD_1"/>
    <property type="match status" value="1"/>
</dbReference>
<feature type="compositionally biased region" description="Basic residues" evidence="1">
    <location>
        <begin position="388"/>
        <end position="399"/>
    </location>
</feature>
<dbReference type="SUPFAM" id="SSF54001">
    <property type="entry name" value="Cysteine proteinases"/>
    <property type="match status" value="1"/>
</dbReference>
<dbReference type="GO" id="GO:0006289">
    <property type="term" value="P:nucleotide-excision repair"/>
    <property type="evidence" value="ECO:0007669"/>
    <property type="project" value="InterPro"/>
</dbReference>
<dbReference type="PANTHER" id="PTHR12135:SF0">
    <property type="entry name" value="DNA REPAIR PROTEIN COMPLEMENTING XP-C CELLS"/>
    <property type="match status" value="1"/>
</dbReference>
<dbReference type="InterPro" id="IPR018326">
    <property type="entry name" value="Rad4_beta-hairpin_dom1"/>
</dbReference>
<protein>
    <recommendedName>
        <fullName evidence="6">DNA repair protein Rad4</fullName>
    </recommendedName>
</protein>
<feature type="region of interest" description="Disordered" evidence="1">
    <location>
        <begin position="303"/>
        <end position="324"/>
    </location>
</feature>
<dbReference type="PANTHER" id="PTHR12135">
    <property type="entry name" value="DNA REPAIR PROTEIN XP-C / RAD4"/>
    <property type="match status" value="1"/>
</dbReference>
<evidence type="ECO:0008006" key="6">
    <source>
        <dbReference type="Google" id="ProtNLM"/>
    </source>
</evidence>
<dbReference type="InterPro" id="IPR018328">
    <property type="entry name" value="Rad4_beta-hairpin_dom3"/>
</dbReference>
<feature type="region of interest" description="Disordered" evidence="1">
    <location>
        <begin position="262"/>
        <end position="285"/>
    </location>
</feature>
<evidence type="ECO:0000259" key="3">
    <source>
        <dbReference type="SMART" id="SM01032"/>
    </source>
</evidence>
<dbReference type="GO" id="GO:0071942">
    <property type="term" value="C:XPC complex"/>
    <property type="evidence" value="ECO:0007669"/>
    <property type="project" value="TreeGrafter"/>
</dbReference>
<feature type="domain" description="Rad4 beta-hairpin" evidence="2">
    <location>
        <begin position="657"/>
        <end position="710"/>
    </location>
</feature>
<gene>
    <name evidence="4" type="ORF">CYCCA115_LOCUS23740</name>
</gene>
<dbReference type="GO" id="GO:0003684">
    <property type="term" value="F:damaged DNA binding"/>
    <property type="evidence" value="ECO:0007669"/>
    <property type="project" value="InterPro"/>
</dbReference>
<feature type="compositionally biased region" description="Acidic residues" evidence="1">
    <location>
        <begin position="97"/>
        <end position="120"/>
    </location>
</feature>
<keyword evidence="5" id="KW-1185">Reference proteome</keyword>
<dbReference type="Gene3D" id="3.90.260.10">
    <property type="entry name" value="Transglutaminase-like"/>
    <property type="match status" value="1"/>
</dbReference>
<dbReference type="InterPro" id="IPR004583">
    <property type="entry name" value="DNA_repair_Rad4"/>
</dbReference>
<dbReference type="Gene3D" id="2.20.20.110">
    <property type="entry name" value="Rad4, beta-hairpin domain BHD1"/>
    <property type="match status" value="1"/>
</dbReference>
<dbReference type="Proteomes" id="UP001295423">
    <property type="component" value="Unassembled WGS sequence"/>
</dbReference>
<dbReference type="GO" id="GO:0005737">
    <property type="term" value="C:cytoplasm"/>
    <property type="evidence" value="ECO:0007669"/>
    <property type="project" value="TreeGrafter"/>
</dbReference>
<dbReference type="InterPro" id="IPR036985">
    <property type="entry name" value="Transglutaminase-like_sf"/>
</dbReference>
<proteinExistence type="predicted"/>
<feature type="region of interest" description="Disordered" evidence="1">
    <location>
        <begin position="624"/>
        <end position="647"/>
    </location>
</feature>
<feature type="compositionally biased region" description="Basic and acidic residues" evidence="1">
    <location>
        <begin position="412"/>
        <end position="424"/>
    </location>
</feature>
<feature type="region of interest" description="Disordered" evidence="1">
    <location>
        <begin position="1"/>
        <end position="135"/>
    </location>
</feature>
<sequence>MSLDDWNLSSDEEEGFDEWTNGARGGATNNTLSNEYARTTNRNGIGTKKNFLAANNASLSSDEESSDDDEGDANKTGPMTVSFFGEGHEKEGKQNGDDDEEDHDDDEIDWEDAEEEEDNESNGGTATVVGGKAQSSAQLKPITVEIAIGKNKNKPDEAKLARQTKKRKRARRSYQHEHLAPDLQRFLVDLQKTHLLSLVAHATKASCYCCEEQVLCIAHSILPTAWLSQQQQQQKQAPTMQELGHFCNFFFTLVRKHQMTPGGYGSYRKNKSSPNNNKRGKNGYYPNATTMHYRTIEYCSHLGSNSNNRRQQRGKGKKNDPPSPTFNCYDKVHLLISLVRSLGWRARYVIAFEPTKKDLDVNHPIFVEIMGERCKNVFQRVWYESQQQKKKKRKSKKTYTKPQVVDLTTMDDGVKDQEDMDSKPAAKPSSTTSNIQETDEIKPPGYQCWVEILCHTTTTTTTSSNKNQETTTAANNKYQWIPVDPRFELINQPQSVEGILYADQNELPFKTGTKKTIPISYALAAEHIPSHVNKRLTDVTPRYSSSWTDTLKKRGVIRGKQTRVKEGVKVDKWWKSVLSQENHHHHHPHPHDIHATEKRKALRDKGKSAKDAILLDDEHLDEVGKKKKEKAKDASTSHKSIEMVDDHEEKELKASVKQEPIPTSKTAFKSHPIYVIPSVMNANEVLVPDAKKRFCGIFKGEMVFRRIDVEQALPAKKWLYRGRKVRVVEMSKPIKRVKARKKPAAQGFKALKSYGVGNSNDGGDEFQKKQLEDGEAPLEDGKENIYASWQTDAWSPPIVGPNDPIPVNEHKNIELELLNPGLVHVQLERIAKLAKQLGIPYAPCLLGFEGHGGNRTPTIRGIVVHVHNEHLLREAHAELSNHQLEEERESYEKSMWLKWKRLLEGVLIRDRLEREYGDDDD</sequence>
<evidence type="ECO:0000256" key="1">
    <source>
        <dbReference type="SAM" id="MobiDB-lite"/>
    </source>
</evidence>
<feature type="compositionally biased region" description="Basic and acidic residues" evidence="1">
    <location>
        <begin position="630"/>
        <end position="647"/>
    </location>
</feature>
<dbReference type="AlphaFoldDB" id="A0AAD2GCG0"/>